<dbReference type="SMART" id="SM00228">
    <property type="entry name" value="PDZ"/>
    <property type="match status" value="1"/>
</dbReference>
<dbReference type="Pfam" id="PF13650">
    <property type="entry name" value="Asp_protease_2"/>
    <property type="match status" value="1"/>
</dbReference>
<dbReference type="InterPro" id="IPR041489">
    <property type="entry name" value="PDZ_6"/>
</dbReference>
<keyword evidence="2" id="KW-0378">Hydrolase</keyword>
<evidence type="ECO:0000313" key="3">
    <source>
        <dbReference type="Proteomes" id="UP000294824"/>
    </source>
</evidence>
<accession>A0A4R8M460</accession>
<dbReference type="Pfam" id="PF17820">
    <property type="entry name" value="PDZ_6"/>
    <property type="match status" value="1"/>
</dbReference>
<dbReference type="InterPro" id="IPR001478">
    <property type="entry name" value="PDZ"/>
</dbReference>
<keyword evidence="2" id="KW-0645">Protease</keyword>
<dbReference type="Gene3D" id="2.30.42.10">
    <property type="match status" value="1"/>
</dbReference>
<dbReference type="AlphaFoldDB" id="A0A4R8M460"/>
<dbReference type="InterPro" id="IPR036034">
    <property type="entry name" value="PDZ_sf"/>
</dbReference>
<dbReference type="RefSeq" id="WP_133969306.1">
    <property type="nucleotide sequence ID" value="NZ_SORL01000014.1"/>
</dbReference>
<proteinExistence type="predicted"/>
<dbReference type="Gene3D" id="2.40.70.10">
    <property type="entry name" value="Acid Proteases"/>
    <property type="match status" value="1"/>
</dbReference>
<organism evidence="2 3">
    <name type="scientific">Algibacter lectus</name>
    <dbReference type="NCBI Taxonomy" id="221126"/>
    <lineage>
        <taxon>Bacteria</taxon>
        <taxon>Pseudomonadati</taxon>
        <taxon>Bacteroidota</taxon>
        <taxon>Flavobacteriia</taxon>
        <taxon>Flavobacteriales</taxon>
        <taxon>Flavobacteriaceae</taxon>
        <taxon>Algibacter</taxon>
    </lineage>
</organism>
<dbReference type="Proteomes" id="UP000294824">
    <property type="component" value="Unassembled WGS sequence"/>
</dbReference>
<dbReference type="SUPFAM" id="SSF50156">
    <property type="entry name" value="PDZ domain-like"/>
    <property type="match status" value="1"/>
</dbReference>
<dbReference type="InterPro" id="IPR021109">
    <property type="entry name" value="Peptidase_aspartic_dom_sf"/>
</dbReference>
<name>A0A4R8M460_9FLAO</name>
<sequence>MKRAFYVIILYVLSSSFCYSQDYFIVNSKKGVDKVKFKLVNNLIIIPVEINGVSLSFLLDTGVSKPIVFNFLNISDSLKIKNAQKIMLRGLGEGDAIEALRSKNNIFRIGEAININQDLYAILDSSLNFSHKLGLPIHGIIGYDLFKDLVVEINYTKRFLKLTNQEDYRRKSCKGCEELNLEFYKNKPYVNGVVDIDNRNIPVKMLIDSGGSDALWLFENEAIGINSNAKFFQDFLGHGLSGSVYGKRSKIKAFHLNKFTIKNPNVAFPDTTSIGHALDHKERHGSVSGDILKRFNIVFNYRKGKVRLKKNRFFKESFRYNKSGIELAHNGVRLVKDDTGFVSPKTKNKSSTVEDNTQIVYSPNYKLRLKPAYVILELRIDSPAYRAGLKIGDTVLSVNNKPAHQFALLQDLMELFYGNHNKSIKLKVERGGEVLTYSFKLVDMLK</sequence>
<keyword evidence="3" id="KW-1185">Reference proteome</keyword>
<protein>
    <submittedName>
        <fullName evidence="2">Aspartyl protease</fullName>
    </submittedName>
</protein>
<dbReference type="GO" id="GO:0006508">
    <property type="term" value="P:proteolysis"/>
    <property type="evidence" value="ECO:0007669"/>
    <property type="project" value="UniProtKB-KW"/>
</dbReference>
<evidence type="ECO:0000313" key="2">
    <source>
        <dbReference type="EMBL" id="TDY59804.1"/>
    </source>
</evidence>
<evidence type="ECO:0000259" key="1">
    <source>
        <dbReference type="SMART" id="SM00228"/>
    </source>
</evidence>
<comment type="caution">
    <text evidence="2">The sequence shown here is derived from an EMBL/GenBank/DDBJ whole genome shotgun (WGS) entry which is preliminary data.</text>
</comment>
<dbReference type="GO" id="GO:0008233">
    <property type="term" value="F:peptidase activity"/>
    <property type="evidence" value="ECO:0007669"/>
    <property type="project" value="UniProtKB-KW"/>
</dbReference>
<feature type="domain" description="PDZ" evidence="1">
    <location>
        <begin position="328"/>
        <end position="432"/>
    </location>
</feature>
<reference evidence="2 3" key="1">
    <citation type="submission" date="2019-03" db="EMBL/GenBank/DDBJ databases">
        <title>Genomic Encyclopedia of Type Strains, Phase III (KMG-III): the genomes of soil and plant-associated and newly described type strains.</title>
        <authorList>
            <person name="Whitman W."/>
        </authorList>
    </citation>
    <scope>NUCLEOTIDE SEQUENCE [LARGE SCALE GENOMIC DNA]</scope>
    <source>
        <strain evidence="2 3">CECT 8301</strain>
    </source>
</reference>
<dbReference type="EMBL" id="SORL01000014">
    <property type="protein sequence ID" value="TDY59804.1"/>
    <property type="molecule type" value="Genomic_DNA"/>
</dbReference>
<gene>
    <name evidence="2" type="ORF">DFQ06_3840</name>
</gene>